<dbReference type="Gene3D" id="1.20.1260.10">
    <property type="match status" value="1"/>
</dbReference>
<comment type="caution">
    <text evidence="2">The sequence shown here is derived from an EMBL/GenBank/DDBJ whole genome shotgun (WGS) entry which is preliminary data.</text>
</comment>
<sequence>MGVLQHVQHQISSLNDLIKINNDRIAGYEKANESTNETGLNLLFKEYIDQSKANVSDLKEYIHVLGGDPTDGTSLSGKLNNTWIDVKAAFGSKDRHGILVDCERAEDVVKKAYRVALDDKELIWEDQQVVFILKKHLESLRVAHDTIKALRDAEVSA</sequence>
<gene>
    <name evidence="2" type="ORF">HDF22_001786</name>
</gene>
<dbReference type="InterPro" id="IPR011971">
    <property type="entry name" value="CHP02284"/>
</dbReference>
<dbReference type="Pfam" id="PF09537">
    <property type="entry name" value="DUF2383"/>
    <property type="match status" value="1"/>
</dbReference>
<evidence type="ECO:0000313" key="3">
    <source>
        <dbReference type="Proteomes" id="UP000548326"/>
    </source>
</evidence>
<dbReference type="Proteomes" id="UP000548326">
    <property type="component" value="Unassembled WGS sequence"/>
</dbReference>
<dbReference type="InterPro" id="IPR012347">
    <property type="entry name" value="Ferritin-like"/>
</dbReference>
<dbReference type="RefSeq" id="WP_183586970.1">
    <property type="nucleotide sequence ID" value="NZ_JACHCA010000004.1"/>
</dbReference>
<protein>
    <submittedName>
        <fullName evidence="2">Uncharacterized protein (TIGR02284 family)</fullName>
    </submittedName>
</protein>
<dbReference type="AlphaFoldDB" id="A0A841JGA9"/>
<proteinExistence type="predicted"/>
<accession>A0A841JGA9</accession>
<organism evidence="2 3">
    <name type="scientific">Mucilaginibacter lappiensis</name>
    <dbReference type="NCBI Taxonomy" id="354630"/>
    <lineage>
        <taxon>Bacteria</taxon>
        <taxon>Pseudomonadati</taxon>
        <taxon>Bacteroidota</taxon>
        <taxon>Sphingobacteriia</taxon>
        <taxon>Sphingobacteriales</taxon>
        <taxon>Sphingobacteriaceae</taxon>
        <taxon>Mucilaginibacter</taxon>
    </lineage>
</organism>
<reference evidence="2 3" key="1">
    <citation type="submission" date="2020-08" db="EMBL/GenBank/DDBJ databases">
        <title>Genomic Encyclopedia of Type Strains, Phase IV (KMG-V): Genome sequencing to study the core and pangenomes of soil and plant-associated prokaryotes.</title>
        <authorList>
            <person name="Whitman W."/>
        </authorList>
    </citation>
    <scope>NUCLEOTIDE SEQUENCE [LARGE SCALE GENOMIC DNA]</scope>
    <source>
        <strain evidence="2 3">MP601</strain>
    </source>
</reference>
<dbReference type="PIRSF" id="PIRSF029477">
    <property type="entry name" value="UCP029477"/>
    <property type="match status" value="1"/>
</dbReference>
<dbReference type="NCBIfam" id="TIGR02284">
    <property type="entry name" value="PA2169 family four-helix-bundle protein"/>
    <property type="match status" value="1"/>
</dbReference>
<evidence type="ECO:0000259" key="1">
    <source>
        <dbReference type="Pfam" id="PF09537"/>
    </source>
</evidence>
<dbReference type="EMBL" id="JACHCA010000004">
    <property type="protein sequence ID" value="MBB6127678.1"/>
    <property type="molecule type" value="Genomic_DNA"/>
</dbReference>
<name>A0A841JGA9_9SPHI</name>
<dbReference type="InterPro" id="IPR019052">
    <property type="entry name" value="DUF2383"/>
</dbReference>
<dbReference type="InterPro" id="IPR016920">
    <property type="entry name" value="UCP029477"/>
</dbReference>
<evidence type="ECO:0000313" key="2">
    <source>
        <dbReference type="EMBL" id="MBB6127678.1"/>
    </source>
</evidence>
<feature type="domain" description="DUF2383" evidence="1">
    <location>
        <begin position="11"/>
        <end position="118"/>
    </location>
</feature>